<protein>
    <recommendedName>
        <fullName evidence="2">Myb-like domain-containing protein</fullName>
    </recommendedName>
</protein>
<feature type="region of interest" description="Disordered" evidence="1">
    <location>
        <begin position="1"/>
        <end position="104"/>
    </location>
</feature>
<proteinExistence type="predicted"/>
<feature type="compositionally biased region" description="Acidic residues" evidence="1">
    <location>
        <begin position="547"/>
        <end position="558"/>
    </location>
</feature>
<dbReference type="PROSITE" id="PS50090">
    <property type="entry name" value="MYB_LIKE"/>
    <property type="match status" value="1"/>
</dbReference>
<dbReference type="InterPro" id="IPR009057">
    <property type="entry name" value="Homeodomain-like_sf"/>
</dbReference>
<gene>
    <name evidence="3" type="ORF">BJX63DRAFT_231681</name>
</gene>
<feature type="region of interest" description="Disordered" evidence="1">
    <location>
        <begin position="573"/>
        <end position="601"/>
    </location>
</feature>
<keyword evidence="4" id="KW-1185">Reference proteome</keyword>
<comment type="caution">
    <text evidence="3">The sequence shown here is derived from an EMBL/GenBank/DDBJ whole genome shotgun (WGS) entry which is preliminary data.</text>
</comment>
<dbReference type="PANTHER" id="PTHR47807">
    <property type="entry name" value="PROTEIN TBF1"/>
    <property type="match status" value="1"/>
</dbReference>
<feature type="compositionally biased region" description="Polar residues" evidence="1">
    <location>
        <begin position="10"/>
        <end position="25"/>
    </location>
</feature>
<dbReference type="EMBL" id="JBFXLT010000042">
    <property type="protein sequence ID" value="KAL2813130.1"/>
    <property type="molecule type" value="Genomic_DNA"/>
</dbReference>
<feature type="compositionally biased region" description="Polar residues" evidence="1">
    <location>
        <begin position="641"/>
        <end position="650"/>
    </location>
</feature>
<evidence type="ECO:0000313" key="4">
    <source>
        <dbReference type="Proteomes" id="UP001610334"/>
    </source>
</evidence>
<feature type="compositionally biased region" description="Polar residues" evidence="1">
    <location>
        <begin position="573"/>
        <end position="600"/>
    </location>
</feature>
<feature type="region of interest" description="Disordered" evidence="1">
    <location>
        <begin position="418"/>
        <end position="561"/>
    </location>
</feature>
<feature type="compositionally biased region" description="Basic and acidic residues" evidence="1">
    <location>
        <begin position="52"/>
        <end position="61"/>
    </location>
</feature>
<feature type="compositionally biased region" description="Low complexity" evidence="1">
    <location>
        <begin position="712"/>
        <end position="725"/>
    </location>
</feature>
<feature type="domain" description="Myb-like" evidence="2">
    <location>
        <begin position="763"/>
        <end position="817"/>
    </location>
</feature>
<evidence type="ECO:0000256" key="1">
    <source>
        <dbReference type="SAM" id="MobiDB-lite"/>
    </source>
</evidence>
<evidence type="ECO:0000313" key="3">
    <source>
        <dbReference type="EMBL" id="KAL2813130.1"/>
    </source>
</evidence>
<feature type="compositionally biased region" description="Basic and acidic residues" evidence="1">
    <location>
        <begin position="455"/>
        <end position="466"/>
    </location>
</feature>
<dbReference type="InterPro" id="IPR052833">
    <property type="entry name" value="Telomeric_DNA-bd_trans-reg"/>
</dbReference>
<name>A0ABR4HCH4_9EURO</name>
<evidence type="ECO:0000259" key="2">
    <source>
        <dbReference type="PROSITE" id="PS50090"/>
    </source>
</evidence>
<dbReference type="InterPro" id="IPR001005">
    <property type="entry name" value="SANT/Myb"/>
</dbReference>
<feature type="region of interest" description="Disordered" evidence="1">
    <location>
        <begin position="636"/>
        <end position="675"/>
    </location>
</feature>
<organism evidence="3 4">
    <name type="scientific">Aspergillus granulosus</name>
    <dbReference type="NCBI Taxonomy" id="176169"/>
    <lineage>
        <taxon>Eukaryota</taxon>
        <taxon>Fungi</taxon>
        <taxon>Dikarya</taxon>
        <taxon>Ascomycota</taxon>
        <taxon>Pezizomycotina</taxon>
        <taxon>Eurotiomycetes</taxon>
        <taxon>Eurotiomycetidae</taxon>
        <taxon>Eurotiales</taxon>
        <taxon>Aspergillaceae</taxon>
        <taxon>Aspergillus</taxon>
        <taxon>Aspergillus subgen. Nidulantes</taxon>
    </lineage>
</organism>
<accession>A0ABR4HCH4</accession>
<sequence length="852" mass="96241">MLAHSRSHSRQGMFSTASAPVLSSPSRRRVTRSQSREVEDRRAASNAARPSGRKDGRDKWGQNKTLTSVVEESPVRTPQKPVPHYASSRYSSVVPDSPDDAANISGTTLLQSELGSDLEPEMMLEVLPDLERAGRSLLDFLAPSTANPVTIVNKAKLLSDPRNTQSRRLRRLISNLSGEFKYFGDQTYLDADAIGHVFATALAGRQESFQDWAPDPVVHLANCARFAHEILLAGTDMNSRKQAIRDIEFLFPLPFMSGLAADGHEKSPGESALQKDTFDLALDIRTQSLLLQLEEHKDDPEFSAKQAVRRCFFKGSTRKTLRGFNLPNFGNSNGTLPDEYTDAVQDRYNDILLAEVEDGVYDVEELKGAYRWQRFVLHTAQWIRKRMMEIDAELKSRMSAKAVHDAFFASKQASFASTLGGAESGPNGELEEVDQDAQQHETFEGETTLPVEPQQEERPQPQPERRRSSRPSYLNSHSVNRVKQRQERLRAQSEASASATRRQSDIAPPVSQRVHEPNRRKTSTALPTETLRARAPLNDSPLFVPEERDEPDEPEEQEISFGEELNLNVENEGTQIESSHSPHLVRSTSARPQHTSNPKTLTERIWDVVKGGTLTQPAPGPTRIPPARFIDRQVNAERVSPISQRDSQSAIRRVEERVSRKRARSLAETDTSTDDDFDLDVREVDLERRRAVKPQQGSKRRRVEEQEEETQETTNTNANANANDNTTHDDAYEVESPLRPDARVRPAHTRSLPRKSLGARVFWTEAEDNRLMRLMREHGTSWAVIVRQNEAQPVQEGEARIEGRDQVKLKDRARNLKVKFYREGLPVPDCFKHVTIKENDRKKLRELGITVP</sequence>
<dbReference type="PANTHER" id="PTHR47807:SF1">
    <property type="entry name" value="PROTEIN TBF1"/>
    <property type="match status" value="1"/>
</dbReference>
<feature type="region of interest" description="Disordered" evidence="1">
    <location>
        <begin position="688"/>
        <end position="728"/>
    </location>
</feature>
<dbReference type="Gene3D" id="1.10.10.60">
    <property type="entry name" value="Homeodomain-like"/>
    <property type="match status" value="1"/>
</dbReference>
<dbReference type="SUPFAM" id="SSF46689">
    <property type="entry name" value="Homeodomain-like"/>
    <property type="match status" value="1"/>
</dbReference>
<feature type="compositionally biased region" description="Basic and acidic residues" evidence="1">
    <location>
        <begin position="34"/>
        <end position="43"/>
    </location>
</feature>
<dbReference type="Proteomes" id="UP001610334">
    <property type="component" value="Unassembled WGS sequence"/>
</dbReference>
<reference evidence="3 4" key="1">
    <citation type="submission" date="2024-07" db="EMBL/GenBank/DDBJ databases">
        <title>Section-level genome sequencing and comparative genomics of Aspergillus sections Usti and Cavernicolus.</title>
        <authorList>
            <consortium name="Lawrence Berkeley National Laboratory"/>
            <person name="Nybo J.L."/>
            <person name="Vesth T.C."/>
            <person name="Theobald S."/>
            <person name="Frisvad J.C."/>
            <person name="Larsen T.O."/>
            <person name="Kjaerboelling I."/>
            <person name="Rothschild-Mancinelli K."/>
            <person name="Lyhne E.K."/>
            <person name="Kogle M.E."/>
            <person name="Barry K."/>
            <person name="Clum A."/>
            <person name="Na H."/>
            <person name="Ledsgaard L."/>
            <person name="Lin J."/>
            <person name="Lipzen A."/>
            <person name="Kuo A."/>
            <person name="Riley R."/>
            <person name="Mondo S."/>
            <person name="Labutti K."/>
            <person name="Haridas S."/>
            <person name="Pangalinan J."/>
            <person name="Salamov A.A."/>
            <person name="Simmons B.A."/>
            <person name="Magnuson J.K."/>
            <person name="Chen J."/>
            <person name="Drula E."/>
            <person name="Henrissat B."/>
            <person name="Wiebenga A."/>
            <person name="Lubbers R.J."/>
            <person name="Gomes A.C."/>
            <person name="Makela M.R."/>
            <person name="Stajich J."/>
            <person name="Grigoriev I.V."/>
            <person name="Mortensen U.H."/>
            <person name="De Vries R.P."/>
            <person name="Baker S.E."/>
            <person name="Andersen M.R."/>
        </authorList>
    </citation>
    <scope>NUCLEOTIDE SEQUENCE [LARGE SCALE GENOMIC DNA]</scope>
    <source>
        <strain evidence="3 4">CBS 588.65</strain>
    </source>
</reference>